<protein>
    <recommendedName>
        <fullName evidence="4">DUF3185 domain-containing protein</fullName>
    </recommendedName>
</protein>
<keyword evidence="1" id="KW-0472">Membrane</keyword>
<feature type="transmembrane region" description="Helical" evidence="1">
    <location>
        <begin position="52"/>
        <end position="72"/>
    </location>
</feature>
<evidence type="ECO:0000256" key="1">
    <source>
        <dbReference type="SAM" id="Phobius"/>
    </source>
</evidence>
<evidence type="ECO:0000313" key="2">
    <source>
        <dbReference type="EMBL" id="GEO20472.1"/>
    </source>
</evidence>
<sequence>MKPNFRKMKILGIVLIIAGIAMFLMTGFSFTTEETVIDAGPLKLSADKEQSVAWPPYAGGIAVIAGFVLLAVGRKK</sequence>
<evidence type="ECO:0000313" key="3">
    <source>
        <dbReference type="Proteomes" id="UP000321301"/>
    </source>
</evidence>
<proteinExistence type="predicted"/>
<organism evidence="2 3">
    <name type="scientific">Cyclobacterium qasimii</name>
    <dbReference type="NCBI Taxonomy" id="1350429"/>
    <lineage>
        <taxon>Bacteria</taxon>
        <taxon>Pseudomonadati</taxon>
        <taxon>Bacteroidota</taxon>
        <taxon>Cytophagia</taxon>
        <taxon>Cytophagales</taxon>
        <taxon>Cyclobacteriaceae</taxon>
        <taxon>Cyclobacterium</taxon>
    </lineage>
</organism>
<gene>
    <name evidence="2" type="ORF">CQA01_10060</name>
</gene>
<keyword evidence="1" id="KW-1133">Transmembrane helix</keyword>
<evidence type="ECO:0008006" key="4">
    <source>
        <dbReference type="Google" id="ProtNLM"/>
    </source>
</evidence>
<dbReference type="AlphaFoldDB" id="A0A512C8D3"/>
<accession>A0A512C8D3</accession>
<feature type="transmembrane region" description="Helical" evidence="1">
    <location>
        <begin position="12"/>
        <end position="32"/>
    </location>
</feature>
<name>A0A512C8D3_9BACT</name>
<keyword evidence="3" id="KW-1185">Reference proteome</keyword>
<reference evidence="2 3" key="1">
    <citation type="submission" date="2019-07" db="EMBL/GenBank/DDBJ databases">
        <title>Whole genome shotgun sequence of Cyclobacterium qasimii NBRC 106168.</title>
        <authorList>
            <person name="Hosoyama A."/>
            <person name="Uohara A."/>
            <person name="Ohji S."/>
            <person name="Ichikawa N."/>
        </authorList>
    </citation>
    <scope>NUCLEOTIDE SEQUENCE [LARGE SCALE GENOMIC DNA]</scope>
    <source>
        <strain evidence="2 3">NBRC 106168</strain>
    </source>
</reference>
<comment type="caution">
    <text evidence="2">The sequence shown here is derived from an EMBL/GenBank/DDBJ whole genome shotgun (WGS) entry which is preliminary data.</text>
</comment>
<keyword evidence="1" id="KW-0812">Transmembrane</keyword>
<dbReference type="EMBL" id="BJYV01000003">
    <property type="protein sequence ID" value="GEO20472.1"/>
    <property type="molecule type" value="Genomic_DNA"/>
</dbReference>
<dbReference type="Proteomes" id="UP000321301">
    <property type="component" value="Unassembled WGS sequence"/>
</dbReference>